<dbReference type="EMBL" id="MWDB01000006">
    <property type="protein sequence ID" value="OQB42095.1"/>
    <property type="molecule type" value="Genomic_DNA"/>
</dbReference>
<dbReference type="AlphaFoldDB" id="A0A1V5ZPC8"/>
<protein>
    <submittedName>
        <fullName evidence="1">Uncharacterized protein</fullName>
    </submittedName>
</protein>
<gene>
    <name evidence="1" type="ORF">BWY04_00454</name>
</gene>
<name>A0A1V5ZPC8_9BACT</name>
<proteinExistence type="predicted"/>
<sequence length="101" mass="11728">MIQKIDSKGKVHFTKKTNELFLLLTETHKNIIGSIQNEIKGNTYDMGEVLQSVFEGEENLDQQFYDFIINRNTFDNEKVVSLDSPVFKNDEMTDDDLSDYV</sequence>
<organism evidence="1">
    <name type="scientific">candidate division CPR1 bacterium ADurb.Bin160</name>
    <dbReference type="NCBI Taxonomy" id="1852826"/>
    <lineage>
        <taxon>Bacteria</taxon>
        <taxon>candidate division CPR1</taxon>
    </lineage>
</organism>
<reference evidence="1" key="1">
    <citation type="submission" date="2017-02" db="EMBL/GenBank/DDBJ databases">
        <title>Delving into the versatile metabolic prowess of the omnipresent phylum Bacteroidetes.</title>
        <authorList>
            <person name="Nobu M.K."/>
            <person name="Mei R."/>
            <person name="Narihiro T."/>
            <person name="Kuroda K."/>
            <person name="Liu W.-T."/>
        </authorList>
    </citation>
    <scope>NUCLEOTIDE SEQUENCE</scope>
    <source>
        <strain evidence="1">ADurb.Bin160</strain>
    </source>
</reference>
<comment type="caution">
    <text evidence="1">The sequence shown here is derived from an EMBL/GenBank/DDBJ whole genome shotgun (WGS) entry which is preliminary data.</text>
</comment>
<accession>A0A1V5ZPC8</accession>
<dbReference type="Proteomes" id="UP000485621">
    <property type="component" value="Unassembled WGS sequence"/>
</dbReference>
<evidence type="ECO:0000313" key="1">
    <source>
        <dbReference type="EMBL" id="OQB42095.1"/>
    </source>
</evidence>